<dbReference type="Proteomes" id="UP000176404">
    <property type="component" value="Unassembled WGS sequence"/>
</dbReference>
<gene>
    <name evidence="3" type="ORF">A2892_00980</name>
</gene>
<reference evidence="3 4" key="1">
    <citation type="journal article" date="2016" name="Nat. Commun.">
        <title>Thousands of microbial genomes shed light on interconnected biogeochemical processes in an aquifer system.</title>
        <authorList>
            <person name="Anantharaman K."/>
            <person name="Brown C.T."/>
            <person name="Hug L.A."/>
            <person name="Sharon I."/>
            <person name="Castelle C.J."/>
            <person name="Probst A.J."/>
            <person name="Thomas B.C."/>
            <person name="Singh A."/>
            <person name="Wilkins M.J."/>
            <person name="Karaoz U."/>
            <person name="Brodie E.L."/>
            <person name="Williams K.H."/>
            <person name="Hubbard S.S."/>
            <person name="Banfield J.F."/>
        </authorList>
    </citation>
    <scope>NUCLEOTIDE SEQUENCE [LARGE SCALE GENOMIC DNA]</scope>
</reference>
<dbReference type="Gene3D" id="3.90.550.10">
    <property type="entry name" value="Spore Coat Polysaccharide Biosynthesis Protein SpsA, Chain A"/>
    <property type="match status" value="1"/>
</dbReference>
<dbReference type="InterPro" id="IPR050834">
    <property type="entry name" value="Glycosyltransf_2"/>
</dbReference>
<protein>
    <recommendedName>
        <fullName evidence="2">Glycosyltransferase 2-like domain-containing protein</fullName>
    </recommendedName>
</protein>
<dbReference type="PANTHER" id="PTHR43685">
    <property type="entry name" value="GLYCOSYLTRANSFERASE"/>
    <property type="match status" value="1"/>
</dbReference>
<name>A0A1F8B993_9BACT</name>
<evidence type="ECO:0000313" key="3">
    <source>
        <dbReference type="EMBL" id="OGM60603.1"/>
    </source>
</evidence>
<dbReference type="STRING" id="1802517.A2892_00980"/>
<dbReference type="EMBL" id="MGHD01000003">
    <property type="protein sequence ID" value="OGM60603.1"/>
    <property type="molecule type" value="Genomic_DNA"/>
</dbReference>
<dbReference type="PANTHER" id="PTHR43685:SF3">
    <property type="entry name" value="SLR2126 PROTEIN"/>
    <property type="match status" value="1"/>
</dbReference>
<dbReference type="InterPro" id="IPR001173">
    <property type="entry name" value="Glyco_trans_2-like"/>
</dbReference>
<keyword evidence="1" id="KW-0812">Transmembrane</keyword>
<dbReference type="SUPFAM" id="SSF53448">
    <property type="entry name" value="Nucleotide-diphospho-sugar transferases"/>
    <property type="match status" value="1"/>
</dbReference>
<evidence type="ECO:0000259" key="2">
    <source>
        <dbReference type="Pfam" id="PF00535"/>
    </source>
</evidence>
<organism evidence="3 4">
    <name type="scientific">Candidatus Woesebacteria bacterium RIFCSPLOWO2_01_FULL_39_10b</name>
    <dbReference type="NCBI Taxonomy" id="1802517"/>
    <lineage>
        <taxon>Bacteria</taxon>
        <taxon>Candidatus Woeseibacteriota</taxon>
    </lineage>
</organism>
<comment type="caution">
    <text evidence="3">The sequence shown here is derived from an EMBL/GenBank/DDBJ whole genome shotgun (WGS) entry which is preliminary data.</text>
</comment>
<accession>A0A1F8B993</accession>
<dbReference type="InterPro" id="IPR029044">
    <property type="entry name" value="Nucleotide-diphossugar_trans"/>
</dbReference>
<feature type="transmembrane region" description="Helical" evidence="1">
    <location>
        <begin position="284"/>
        <end position="304"/>
    </location>
</feature>
<sequence>MENYKIKELKPLPKNPFISIIIPFHWGLLPENNNRFLKDFNRFLKLDYKKYEIILVSDKQVKIPFKSKKIKYLVTRANHATSPAEKRDFALPKVKGEISVFIDDDAYPAPDWLTKAIRHFSHLMIVAVGGPGVTPPSDGYWEKLGGAILESYFCSGKLLYRYYQVPKWITVDDYPAYNLFIRTDVLRKVGGFNSTFYYGEDTRVCIELVKYGKILYDHEVLVYHHRRAFPKHHLKQIWNTGVHRGFFVKKYPQTSKRWIYFLPITLTIGLFGSISLSLYKPHYFILPTTLLFVFFWLLGSYSIAKRGKDLKISLMGGIGVILSHITYGVGFVKGLYQKELLR</sequence>
<keyword evidence="1" id="KW-1133">Transmembrane helix</keyword>
<feature type="transmembrane region" description="Helical" evidence="1">
    <location>
        <begin position="258"/>
        <end position="278"/>
    </location>
</feature>
<evidence type="ECO:0000256" key="1">
    <source>
        <dbReference type="SAM" id="Phobius"/>
    </source>
</evidence>
<dbReference type="AlphaFoldDB" id="A0A1F8B993"/>
<proteinExistence type="predicted"/>
<feature type="transmembrane region" description="Helical" evidence="1">
    <location>
        <begin position="316"/>
        <end position="336"/>
    </location>
</feature>
<feature type="domain" description="Glycosyltransferase 2-like" evidence="2">
    <location>
        <begin position="19"/>
        <end position="187"/>
    </location>
</feature>
<keyword evidence="1" id="KW-0472">Membrane</keyword>
<dbReference type="Pfam" id="PF00535">
    <property type="entry name" value="Glycos_transf_2"/>
    <property type="match status" value="1"/>
</dbReference>
<evidence type="ECO:0000313" key="4">
    <source>
        <dbReference type="Proteomes" id="UP000176404"/>
    </source>
</evidence>